<dbReference type="OrthoDB" id="341730at2759"/>
<comment type="caution">
    <text evidence="2">The sequence shown here is derived from an EMBL/GenBank/DDBJ whole genome shotgun (WGS) entry which is preliminary data.</text>
</comment>
<keyword evidence="3" id="KW-1185">Reference proteome</keyword>
<dbReference type="Proteomes" id="UP000187209">
    <property type="component" value="Unassembled WGS sequence"/>
</dbReference>
<dbReference type="Pfam" id="PF08839">
    <property type="entry name" value="CDT1"/>
    <property type="match status" value="1"/>
</dbReference>
<name>A0A1R2CP76_9CILI</name>
<sequence>MKQTYLPEHFPQVKQDIELNILKRKPKDLDFSLKTPKIDEIPSKQTKLNIPPSKVNSLSLETLTILNNLNLTQQNRAAKSSDEVLSSVSAREKYQDLLIPIRKLPLPYKYKRLLKLQEYIDTTINNARIRKLPTAYPNIKQAIENTYSITFDLEQLQKILFLCPHFYDLAWEVENGELKLQMSIPESASFTLSSIHNRNNELFKHLISLTKRYHNSHLTSIIPKIYFDPEIAMTWHSSFALHDIPDVLLAVLPDKNLCEIPTVAKTSISKQLRSLRLIKLCQILMKIFISHKTPSIFLKSLIKKIEIEKGKNEEQKLLENDVVELCEIFNTWIGIIKTGSGDVVRICKQLDFSLKSAAKKIKQKYN</sequence>
<dbReference type="SMART" id="SM01075">
    <property type="entry name" value="CDT1"/>
    <property type="match status" value="1"/>
</dbReference>
<feature type="domain" description="CDT1 Geminin-binding" evidence="1">
    <location>
        <begin position="106"/>
        <end position="254"/>
    </location>
</feature>
<gene>
    <name evidence="2" type="ORF">SteCoe_6850</name>
</gene>
<dbReference type="EMBL" id="MPUH01000096">
    <property type="protein sequence ID" value="OMJ90770.1"/>
    <property type="molecule type" value="Genomic_DNA"/>
</dbReference>
<dbReference type="InterPro" id="IPR036390">
    <property type="entry name" value="WH_DNA-bd_sf"/>
</dbReference>
<dbReference type="AlphaFoldDB" id="A0A1R2CP76"/>
<organism evidence="2 3">
    <name type="scientific">Stentor coeruleus</name>
    <dbReference type="NCBI Taxonomy" id="5963"/>
    <lineage>
        <taxon>Eukaryota</taxon>
        <taxon>Sar</taxon>
        <taxon>Alveolata</taxon>
        <taxon>Ciliophora</taxon>
        <taxon>Postciliodesmatophora</taxon>
        <taxon>Heterotrichea</taxon>
        <taxon>Heterotrichida</taxon>
        <taxon>Stentoridae</taxon>
        <taxon>Stentor</taxon>
    </lineage>
</organism>
<protein>
    <recommendedName>
        <fullName evidence="1">CDT1 Geminin-binding domain-containing protein</fullName>
    </recommendedName>
</protein>
<dbReference type="Gene3D" id="1.10.10.1420">
    <property type="entry name" value="DNA replication factor Cdt1, C-terminal WH domain"/>
    <property type="match status" value="1"/>
</dbReference>
<proteinExistence type="predicted"/>
<accession>A0A1R2CP76</accession>
<evidence type="ECO:0000313" key="2">
    <source>
        <dbReference type="EMBL" id="OMJ90770.1"/>
    </source>
</evidence>
<dbReference type="InterPro" id="IPR014939">
    <property type="entry name" value="CDT1_Gemini-bd-like"/>
</dbReference>
<dbReference type="SUPFAM" id="SSF46785">
    <property type="entry name" value="Winged helix' DNA-binding domain"/>
    <property type="match status" value="1"/>
</dbReference>
<dbReference type="InterPro" id="IPR038090">
    <property type="entry name" value="Cdt1_C_WH_dom_sf"/>
</dbReference>
<reference evidence="2 3" key="1">
    <citation type="submission" date="2016-11" db="EMBL/GenBank/DDBJ databases">
        <title>The macronuclear genome of Stentor coeruleus: a giant cell with tiny introns.</title>
        <authorList>
            <person name="Slabodnick M."/>
            <person name="Ruby J.G."/>
            <person name="Reiff S.B."/>
            <person name="Swart E.C."/>
            <person name="Gosai S."/>
            <person name="Prabakaran S."/>
            <person name="Witkowska E."/>
            <person name="Larue G.E."/>
            <person name="Fisher S."/>
            <person name="Freeman R.M."/>
            <person name="Gunawardena J."/>
            <person name="Chu W."/>
            <person name="Stover N.A."/>
            <person name="Gregory B.D."/>
            <person name="Nowacki M."/>
            <person name="Derisi J."/>
            <person name="Roy S.W."/>
            <person name="Marshall W.F."/>
            <person name="Sood P."/>
        </authorList>
    </citation>
    <scope>NUCLEOTIDE SEQUENCE [LARGE SCALE GENOMIC DNA]</scope>
    <source>
        <strain evidence="2">WM001</strain>
    </source>
</reference>
<evidence type="ECO:0000313" key="3">
    <source>
        <dbReference type="Proteomes" id="UP000187209"/>
    </source>
</evidence>
<evidence type="ECO:0000259" key="1">
    <source>
        <dbReference type="SMART" id="SM01075"/>
    </source>
</evidence>